<evidence type="ECO:0000256" key="1">
    <source>
        <dbReference type="ARBA" id="ARBA00004141"/>
    </source>
</evidence>
<keyword evidence="12" id="KW-1185">Reference proteome</keyword>
<dbReference type="PANTHER" id="PTHR48085">
    <property type="entry name" value="CADMIUM/ZINC-TRANSPORTING ATPASE HMA2-RELATED"/>
    <property type="match status" value="1"/>
</dbReference>
<dbReference type="PRINTS" id="PR00941">
    <property type="entry name" value="CDATPASE"/>
</dbReference>
<dbReference type="RefSeq" id="WP_307494912.1">
    <property type="nucleotide sequence ID" value="NZ_JAUSTN010000002.1"/>
</dbReference>
<dbReference type="InterPro" id="IPR001757">
    <property type="entry name" value="P_typ_ATPase"/>
</dbReference>
<dbReference type="SUPFAM" id="SSF56784">
    <property type="entry name" value="HAD-like"/>
    <property type="match status" value="1"/>
</dbReference>
<dbReference type="InterPro" id="IPR023214">
    <property type="entry name" value="HAD_sf"/>
</dbReference>
<dbReference type="SUPFAM" id="SSF55008">
    <property type="entry name" value="HMA, heavy metal-associated domain"/>
    <property type="match status" value="1"/>
</dbReference>
<evidence type="ECO:0000256" key="6">
    <source>
        <dbReference type="ARBA" id="ARBA00023136"/>
    </source>
</evidence>
<evidence type="ECO:0000256" key="2">
    <source>
        <dbReference type="ARBA" id="ARBA00006024"/>
    </source>
</evidence>
<dbReference type="InterPro" id="IPR008250">
    <property type="entry name" value="ATPase_P-typ_transduc_dom_A_sf"/>
</dbReference>
<dbReference type="SUPFAM" id="SSF81653">
    <property type="entry name" value="Calcium ATPase, transduction domain A"/>
    <property type="match status" value="1"/>
</dbReference>
<evidence type="ECO:0000313" key="12">
    <source>
        <dbReference type="Proteomes" id="UP001236559"/>
    </source>
</evidence>
<sequence length="723" mass="79331">MIKTINNKNIKKLSKRSSNISEKNLENLKTQNNEEIFKSSFILKGLNCPNCTAKIIDDIKKNQRVVDLDYNFSNQKLSLLHRGQESLKNAVEASVKKFERDVEVIEDIEKIDKDQIEEDEEEKISPYKIGIYIVSFLFLLKGFFMEPLSYENYIIIGLYFALGYHVLLKAIKNIGRGEIFDENFLMSLATIAAILIGEYPEALAVMLFYNIGELFEDMALEKSRKNIKAMLELKPDFANVLRGENFIKVAPEEVKPGEIIIVKPGEKVALEGIVREGQSFIDTSNLTGESLPVKVNVGDEIHSGSINTGSILQIEVTKAYAEGSIAKIIDLVENAGSKKASVEKTITKFSRVYTPIVCLISLLMLLLGPKIFNIEFKEAVYRGALFLVLSCPCAFIISVPLGIFGGIGAASRSGIFVKGGNYLEALKNIEVMVFDKTGTITKGVFEVSQIKTFENYSEEEVLELAALGEQGSNHPIAKAIKNKYGEINEVPENFKEISGKGISYTYKGKKVLVGNASLVNKKAEGSGTQVYISVDGNVIGMILVSDIVKPEAKSFIEKLKKLKIKTYMLSGDTEESAQEFGKLVGIDFVKGGLLPLDKVKEFEKIKKSNNGNVSFVGDGVNDSPVLALSDVGISMGKIGSDIAIEASDVVIMTDELNKITKGIKISKGTSKIVNQNIIFAIVVKLIVLILGALGFATMWAGVFADTGVTLIAILNSLRALKIK</sequence>
<dbReference type="Pfam" id="PF00122">
    <property type="entry name" value="E1-E2_ATPase"/>
    <property type="match status" value="1"/>
</dbReference>
<feature type="transmembrane region" description="Helical" evidence="9">
    <location>
        <begin position="352"/>
        <end position="372"/>
    </location>
</feature>
<keyword evidence="9" id="KW-0067">ATP-binding</keyword>
<comment type="similarity">
    <text evidence="2 9">Belongs to the cation transport ATPase (P-type) (TC 3.A.3) family. Type IB subfamily.</text>
</comment>
<keyword evidence="9" id="KW-0479">Metal-binding</keyword>
<organism evidence="11 12">
    <name type="scientific">Peptoniphilus koenoeneniae</name>
    <dbReference type="NCBI Taxonomy" id="507751"/>
    <lineage>
        <taxon>Bacteria</taxon>
        <taxon>Bacillati</taxon>
        <taxon>Bacillota</taxon>
        <taxon>Tissierellia</taxon>
        <taxon>Tissierellales</taxon>
        <taxon>Peptoniphilaceae</taxon>
        <taxon>Peptoniphilus</taxon>
    </lineage>
</organism>
<accession>A0ABU0AWT8</accession>
<dbReference type="Pfam" id="PF00702">
    <property type="entry name" value="Hydrolase"/>
    <property type="match status" value="1"/>
</dbReference>
<dbReference type="PANTHER" id="PTHR48085:SF5">
    <property type="entry name" value="CADMIUM_ZINC-TRANSPORTING ATPASE HMA4-RELATED"/>
    <property type="match status" value="1"/>
</dbReference>
<dbReference type="InterPro" id="IPR059000">
    <property type="entry name" value="ATPase_P-type_domA"/>
</dbReference>
<keyword evidence="5 9" id="KW-1133">Transmembrane helix</keyword>
<keyword evidence="6 9" id="KW-0472">Membrane</keyword>
<reference evidence="11 12" key="1">
    <citation type="submission" date="2023-07" db="EMBL/GenBank/DDBJ databases">
        <title>Genomic Encyclopedia of Type Strains, Phase IV (KMG-IV): sequencing the most valuable type-strain genomes for metagenomic binning, comparative biology and taxonomic classification.</title>
        <authorList>
            <person name="Goeker M."/>
        </authorList>
    </citation>
    <scope>NUCLEOTIDE SEQUENCE [LARGE SCALE GENOMIC DNA]</scope>
    <source>
        <strain evidence="11 12">DSM 22616</strain>
    </source>
</reference>
<dbReference type="InterPro" id="IPR027256">
    <property type="entry name" value="P-typ_ATPase_IB"/>
</dbReference>
<dbReference type="InterPro" id="IPR018303">
    <property type="entry name" value="ATPase_P-typ_P_site"/>
</dbReference>
<evidence type="ECO:0000256" key="3">
    <source>
        <dbReference type="ARBA" id="ARBA00022539"/>
    </source>
</evidence>
<dbReference type="Gene3D" id="3.40.50.1000">
    <property type="entry name" value="HAD superfamily/HAD-like"/>
    <property type="match status" value="1"/>
</dbReference>
<dbReference type="InterPro" id="IPR036412">
    <property type="entry name" value="HAD-like_sf"/>
</dbReference>
<dbReference type="Gene3D" id="3.30.70.100">
    <property type="match status" value="1"/>
</dbReference>
<gene>
    <name evidence="11" type="ORF">J2S72_000468</name>
</gene>
<evidence type="ECO:0000256" key="4">
    <source>
        <dbReference type="ARBA" id="ARBA00022692"/>
    </source>
</evidence>
<dbReference type="SUPFAM" id="SSF81665">
    <property type="entry name" value="Calcium ATPase, transmembrane domain M"/>
    <property type="match status" value="1"/>
</dbReference>
<keyword evidence="4 9" id="KW-0812">Transmembrane</keyword>
<evidence type="ECO:0000256" key="8">
    <source>
        <dbReference type="ARBA" id="ARBA00049338"/>
    </source>
</evidence>
<feature type="transmembrane region" description="Helical" evidence="9">
    <location>
        <begin position="384"/>
        <end position="410"/>
    </location>
</feature>
<protein>
    <recommendedName>
        <fullName evidence="7">Cd(2+)-exporting ATPase</fullName>
        <ecNumber evidence="7">7.2.2.21</ecNumber>
    </recommendedName>
</protein>
<evidence type="ECO:0000259" key="10">
    <source>
        <dbReference type="Pfam" id="PF00122"/>
    </source>
</evidence>
<feature type="domain" description="P-type ATPase A" evidence="10">
    <location>
        <begin position="232"/>
        <end position="333"/>
    </location>
</feature>
<dbReference type="InterPro" id="IPR023299">
    <property type="entry name" value="ATPase_P-typ_cyto_dom_N"/>
</dbReference>
<keyword evidence="9" id="KW-1003">Cell membrane</keyword>
<dbReference type="NCBIfam" id="TIGR01525">
    <property type="entry name" value="ATPase-IB_hvy"/>
    <property type="match status" value="1"/>
</dbReference>
<keyword evidence="9" id="KW-0547">Nucleotide-binding</keyword>
<dbReference type="Proteomes" id="UP001236559">
    <property type="component" value="Unassembled WGS sequence"/>
</dbReference>
<comment type="subcellular location">
    <subcellularLocation>
        <location evidence="9">Cell membrane</location>
    </subcellularLocation>
    <subcellularLocation>
        <location evidence="1">Membrane</location>
        <topology evidence="1">Multi-pass membrane protein</topology>
    </subcellularLocation>
</comment>
<dbReference type="NCBIfam" id="TIGR01512">
    <property type="entry name" value="ATPase-IB2_Cd"/>
    <property type="match status" value="1"/>
</dbReference>
<dbReference type="PROSITE" id="PS00154">
    <property type="entry name" value="ATPASE_E1_E2"/>
    <property type="match status" value="1"/>
</dbReference>
<evidence type="ECO:0000256" key="5">
    <source>
        <dbReference type="ARBA" id="ARBA00022989"/>
    </source>
</evidence>
<comment type="caution">
    <text evidence="11">The sequence shown here is derived from an EMBL/GenBank/DDBJ whole genome shotgun (WGS) entry which is preliminary data.</text>
</comment>
<comment type="catalytic activity">
    <reaction evidence="8">
        <text>Cd(2+)(in) + ATP + H2O = Cd(2+)(out) + ADP + phosphate + H(+)</text>
        <dbReference type="Rhea" id="RHEA:12132"/>
        <dbReference type="ChEBI" id="CHEBI:15377"/>
        <dbReference type="ChEBI" id="CHEBI:15378"/>
        <dbReference type="ChEBI" id="CHEBI:30616"/>
        <dbReference type="ChEBI" id="CHEBI:43474"/>
        <dbReference type="ChEBI" id="CHEBI:48775"/>
        <dbReference type="ChEBI" id="CHEBI:456216"/>
        <dbReference type="EC" id="7.2.2.21"/>
    </reaction>
</comment>
<dbReference type="InterPro" id="IPR023298">
    <property type="entry name" value="ATPase_P-typ_TM_dom_sf"/>
</dbReference>
<dbReference type="PRINTS" id="PR00119">
    <property type="entry name" value="CATATPASE"/>
</dbReference>
<dbReference type="NCBIfam" id="TIGR01494">
    <property type="entry name" value="ATPase_P-type"/>
    <property type="match status" value="1"/>
</dbReference>
<dbReference type="Gene3D" id="2.70.150.10">
    <property type="entry name" value="Calcium-transporting ATPase, cytoplasmic transduction domain A"/>
    <property type="match status" value="1"/>
</dbReference>
<proteinExistence type="inferred from homology"/>
<dbReference type="InterPro" id="IPR036163">
    <property type="entry name" value="HMA_dom_sf"/>
</dbReference>
<evidence type="ECO:0000256" key="9">
    <source>
        <dbReference type="RuleBase" id="RU362081"/>
    </source>
</evidence>
<dbReference type="EMBL" id="JAUSTN010000002">
    <property type="protein sequence ID" value="MDQ0274460.1"/>
    <property type="molecule type" value="Genomic_DNA"/>
</dbReference>
<name>A0ABU0AWT8_9FIRM</name>
<evidence type="ECO:0000313" key="11">
    <source>
        <dbReference type="EMBL" id="MDQ0274460.1"/>
    </source>
</evidence>
<feature type="transmembrane region" description="Helical" evidence="9">
    <location>
        <begin position="150"/>
        <end position="167"/>
    </location>
</feature>
<feature type="transmembrane region" description="Helical" evidence="9">
    <location>
        <begin position="677"/>
        <end position="696"/>
    </location>
</feature>
<evidence type="ECO:0000256" key="7">
    <source>
        <dbReference type="ARBA" id="ARBA00039103"/>
    </source>
</evidence>
<dbReference type="InterPro" id="IPR051014">
    <property type="entry name" value="Cation_Transport_ATPase_IB"/>
</dbReference>
<keyword evidence="3" id="KW-0104">Cadmium</keyword>
<dbReference type="Gene3D" id="3.40.1110.10">
    <property type="entry name" value="Calcium-transporting ATPase, cytoplasmic domain N"/>
    <property type="match status" value="1"/>
</dbReference>
<dbReference type="EC" id="7.2.2.21" evidence="7"/>